<evidence type="ECO:0000313" key="4">
    <source>
        <dbReference type="Proteomes" id="UP000632454"/>
    </source>
</evidence>
<dbReference type="PANTHER" id="PTHR48207">
    <property type="entry name" value="SUCCINATE--HYDROXYMETHYLGLUTARATE COA-TRANSFERASE"/>
    <property type="match status" value="1"/>
</dbReference>
<dbReference type="PANTHER" id="PTHR48207:SF4">
    <property type="entry name" value="BLL6097 PROTEIN"/>
    <property type="match status" value="1"/>
</dbReference>
<comment type="caution">
    <text evidence="3">The sequence shown here is derived from an EMBL/GenBank/DDBJ whole genome shotgun (WGS) entry which is preliminary data.</text>
</comment>
<dbReference type="EMBL" id="BMCS01000002">
    <property type="protein sequence ID" value="GGF34901.1"/>
    <property type="molecule type" value="Genomic_DNA"/>
</dbReference>
<dbReference type="SUPFAM" id="SSF89796">
    <property type="entry name" value="CoA-transferase family III (CaiB/BaiF)"/>
    <property type="match status" value="1"/>
</dbReference>
<dbReference type="Gene3D" id="3.40.50.10540">
    <property type="entry name" value="Crotonobetainyl-coa:carnitine coa-transferase, domain 1"/>
    <property type="match status" value="2"/>
</dbReference>
<dbReference type="InterPro" id="IPR050483">
    <property type="entry name" value="CoA-transferase_III_domain"/>
</dbReference>
<dbReference type="Pfam" id="PF02515">
    <property type="entry name" value="CoA_transf_3"/>
    <property type="match status" value="1"/>
</dbReference>
<evidence type="ECO:0000313" key="3">
    <source>
        <dbReference type="EMBL" id="GGF34901.1"/>
    </source>
</evidence>
<name>A0ABQ1V2V4_9NOCA</name>
<feature type="region of interest" description="Disordered" evidence="2">
    <location>
        <begin position="1"/>
        <end position="21"/>
    </location>
</feature>
<accession>A0ABQ1V2V4</accession>
<dbReference type="GO" id="GO:0016740">
    <property type="term" value="F:transferase activity"/>
    <property type="evidence" value="ECO:0007669"/>
    <property type="project" value="UniProtKB-KW"/>
</dbReference>
<dbReference type="InterPro" id="IPR003673">
    <property type="entry name" value="CoA-Trfase_fam_III"/>
</dbReference>
<dbReference type="InterPro" id="IPR023606">
    <property type="entry name" value="CoA-Trfase_III_dom_1_sf"/>
</dbReference>
<dbReference type="Proteomes" id="UP000632454">
    <property type="component" value="Unassembled WGS sequence"/>
</dbReference>
<proteinExistence type="predicted"/>
<evidence type="ECO:0000256" key="2">
    <source>
        <dbReference type="SAM" id="MobiDB-lite"/>
    </source>
</evidence>
<dbReference type="RefSeq" id="WP_188491054.1">
    <property type="nucleotide sequence ID" value="NZ_BMCS01000002.1"/>
</dbReference>
<protein>
    <submittedName>
        <fullName evidence="3">CoA transferase</fullName>
    </submittedName>
</protein>
<sequence>MSNTEATSNTADTATTAGTTAQNAGPLAGVTVIDISTVVMGPYATQILGDFGADVIRIEPPFDTARQSPANTGRNPGMAPLYMQVNRNKRSVAINLKDPKGLEDLFALLADADVLVTNMRAAALDRLGLGYDALHERFPHLVYAHAQGFAPTSSQGNRPAYDEVIQAVSGLVSLQDRAGGSLQFMPTFIADKTAGLYLLNGVLAALYHQLRTGQGQHVQLAMADAMIAVNMVEHMAGDVFVPAAGDVGNPLSLTGAHAAMRTADGGAIAAVPYTNEAVRKLLIGAGLTEDAADPAWLSPTIDRPTFTAGIEKVLAHSTAKTTAEWEEYLTANDMPYGLVVDIADLPQDPYVREVGLITEMEHPTEGTIRVVANPLHLSQTPTGFYRHAERAGASTDEVLDAVRTPATA</sequence>
<organism evidence="3 4">
    <name type="scientific">Williamsia phyllosphaerae</name>
    <dbReference type="NCBI Taxonomy" id="885042"/>
    <lineage>
        <taxon>Bacteria</taxon>
        <taxon>Bacillati</taxon>
        <taxon>Actinomycetota</taxon>
        <taxon>Actinomycetes</taxon>
        <taxon>Mycobacteriales</taxon>
        <taxon>Nocardiaceae</taxon>
        <taxon>Williamsia</taxon>
    </lineage>
</organism>
<gene>
    <name evidence="3" type="ORF">GCM10007298_33430</name>
</gene>
<evidence type="ECO:0000256" key="1">
    <source>
        <dbReference type="ARBA" id="ARBA00022679"/>
    </source>
</evidence>
<keyword evidence="1 3" id="KW-0808">Transferase</keyword>
<reference evidence="4" key="1">
    <citation type="journal article" date="2019" name="Int. J. Syst. Evol. Microbiol.">
        <title>The Global Catalogue of Microorganisms (GCM) 10K type strain sequencing project: providing services to taxonomists for standard genome sequencing and annotation.</title>
        <authorList>
            <consortium name="The Broad Institute Genomics Platform"/>
            <consortium name="The Broad Institute Genome Sequencing Center for Infectious Disease"/>
            <person name="Wu L."/>
            <person name="Ma J."/>
        </authorList>
    </citation>
    <scope>NUCLEOTIDE SEQUENCE [LARGE SCALE GENOMIC DNA]</scope>
    <source>
        <strain evidence="4">CCM 7855</strain>
    </source>
</reference>
<keyword evidence="4" id="KW-1185">Reference proteome</keyword>